<feature type="compositionally biased region" description="Acidic residues" evidence="8">
    <location>
        <begin position="160"/>
        <end position="169"/>
    </location>
</feature>
<dbReference type="Gene3D" id="1.10.8.60">
    <property type="match status" value="2"/>
</dbReference>
<dbReference type="Pfam" id="PF00004">
    <property type="entry name" value="AAA"/>
    <property type="match status" value="1"/>
</dbReference>
<evidence type="ECO:0000259" key="9">
    <source>
        <dbReference type="PROSITE" id="PS51903"/>
    </source>
</evidence>
<dbReference type="InterPro" id="IPR003959">
    <property type="entry name" value="ATPase_AAA_core"/>
</dbReference>
<organism evidence="10 11">
    <name type="scientific">Mesorhizobium denitrificans</name>
    <dbReference type="NCBI Taxonomy" id="2294114"/>
    <lineage>
        <taxon>Bacteria</taxon>
        <taxon>Pseudomonadati</taxon>
        <taxon>Pseudomonadota</taxon>
        <taxon>Alphaproteobacteria</taxon>
        <taxon>Hyphomicrobiales</taxon>
        <taxon>Phyllobacteriaceae</taxon>
        <taxon>Mesorhizobium</taxon>
    </lineage>
</organism>
<dbReference type="PANTHER" id="PTHR11638:SF111">
    <property type="entry name" value="ATP-DEPENDENT CLP PROTEASE ATP-BINDING SUBUNIT CLPA"/>
    <property type="match status" value="1"/>
</dbReference>
<dbReference type="InterPro" id="IPR050130">
    <property type="entry name" value="ClpA_ClpB"/>
</dbReference>
<dbReference type="Pfam" id="PF07724">
    <property type="entry name" value="AAA_2"/>
    <property type="match status" value="1"/>
</dbReference>
<proteinExistence type="inferred from homology"/>
<dbReference type="GO" id="GO:0006508">
    <property type="term" value="P:proteolysis"/>
    <property type="evidence" value="ECO:0007669"/>
    <property type="project" value="UniProtKB-KW"/>
</dbReference>
<dbReference type="InterPro" id="IPR041546">
    <property type="entry name" value="ClpA/ClpB_AAA_lid"/>
</dbReference>
<dbReference type="Pfam" id="PF02861">
    <property type="entry name" value="Clp_N"/>
    <property type="match status" value="1"/>
</dbReference>
<keyword evidence="2 6" id="KW-0677">Repeat</keyword>
<evidence type="ECO:0000256" key="3">
    <source>
        <dbReference type="ARBA" id="ARBA00022741"/>
    </source>
</evidence>
<dbReference type="GO" id="GO:0034605">
    <property type="term" value="P:cellular response to heat"/>
    <property type="evidence" value="ECO:0007669"/>
    <property type="project" value="TreeGrafter"/>
</dbReference>
<dbReference type="AlphaFoldDB" id="A0A371XDI7"/>
<gene>
    <name evidence="10" type="primary">clpA</name>
    <name evidence="10" type="ORF">DY251_11875</name>
</gene>
<dbReference type="GO" id="GO:0016887">
    <property type="term" value="F:ATP hydrolysis activity"/>
    <property type="evidence" value="ECO:0007669"/>
    <property type="project" value="InterPro"/>
</dbReference>
<dbReference type="Pfam" id="PF10431">
    <property type="entry name" value="ClpB_D2-small"/>
    <property type="match status" value="1"/>
</dbReference>
<dbReference type="InterPro" id="IPR036628">
    <property type="entry name" value="Clp_N_dom_sf"/>
</dbReference>
<protein>
    <submittedName>
        <fullName evidence="10">ATP-dependent Clp protease ATP-binding subunit ClpA</fullName>
    </submittedName>
</protein>
<evidence type="ECO:0000256" key="4">
    <source>
        <dbReference type="ARBA" id="ARBA00022840"/>
    </source>
</evidence>
<feature type="compositionally biased region" description="Basic and acidic residues" evidence="8">
    <location>
        <begin position="148"/>
        <end position="159"/>
    </location>
</feature>
<dbReference type="Pfam" id="PF17871">
    <property type="entry name" value="AAA_lid_9"/>
    <property type="match status" value="1"/>
</dbReference>
<keyword evidence="3 7" id="KW-0547">Nucleotide-binding</keyword>
<evidence type="ECO:0000313" key="10">
    <source>
        <dbReference type="EMBL" id="RFC67253.1"/>
    </source>
</evidence>
<evidence type="ECO:0000256" key="6">
    <source>
        <dbReference type="PROSITE-ProRule" id="PRU01251"/>
    </source>
</evidence>
<dbReference type="Proteomes" id="UP000262379">
    <property type="component" value="Unassembled WGS sequence"/>
</dbReference>
<keyword evidence="10" id="KW-0645">Protease</keyword>
<dbReference type="PROSITE" id="PS51903">
    <property type="entry name" value="CLP_R"/>
    <property type="match status" value="1"/>
</dbReference>
<dbReference type="InterPro" id="IPR018368">
    <property type="entry name" value="ClpA/B_CS1"/>
</dbReference>
<dbReference type="InterPro" id="IPR027417">
    <property type="entry name" value="P-loop_NTPase"/>
</dbReference>
<sequence length="820" mass="90241">MPAFSQGLEKALHQALTIANERHHEYATLEHLLLALIDDPDAAAVMRACNVDLDELRQTVLNYIETELDNLVTGYDEDSKPTAGFQRVIQRAVIHVQSSGREEVSGANVLVAIFAERESHAAYFLQEQQMTRYDAVNYISHGIAKRPGSSERRAPRGVEDDQPEQNNEEENGKGKKQQDALTAYCVNLNQKARSGKIDPLIGRESEINRTIQVLCRRSKNNPLYVGDPGVGKTAIAEGLAKRIVERDVPEVLMDATIFALDMGTLLAGTRYRGDFEERLKQVVKELEEYPGAVLFIDEIHTVIGAGATSGGAMDASNLLKPALSSGAIRCIGSTTYKEFRQFFEKDRALVRRFQKIDVNEPTIEDAIEIMKGLKPYFEEFHKVKYTTEAIKGSVELSARYISDRKLPDKAIDVIDETGASQMLLPEGKRKKTIGIKEIEATIATMARIPPKTVSADDEQVLAGLETELRRVVYGQDTAITALASSIKLARAGLREPEKPIGSYLFSGPTGVGKTEVAKQLAASLGVELLRFDMSEYMERHTVSRLIGAPPGYVGFDQGGLLTDGVDQHPHCVLLLDEVEKAHPDLFNILLQVMDHGKLTDHNGKSIDFRNVILIMTTNAGASDMAKAAIGFGSSKREGEDMEAINRLFSPEFRNRLDAIIPFGSLPVPVVHQVVQKFVMQLEAQLSERGVTFDLSKEAIEWLADKGYDERMGARPLSRVIQEHIKKPLAEEVLFGKLKKGGTVRVTVEKKDTGETGLKLESIADEIPVKPKKEEVEQPAPRKKAARKPAAKKAAPAPKAKDSGGGSGGKRSLVPQLPRKS</sequence>
<name>A0A371XDI7_9HYPH</name>
<dbReference type="PRINTS" id="PR00300">
    <property type="entry name" value="CLPPROTEASEA"/>
</dbReference>
<dbReference type="GO" id="GO:0008233">
    <property type="term" value="F:peptidase activity"/>
    <property type="evidence" value="ECO:0007669"/>
    <property type="project" value="UniProtKB-KW"/>
</dbReference>
<dbReference type="SUPFAM" id="SSF81923">
    <property type="entry name" value="Double Clp-N motif"/>
    <property type="match status" value="1"/>
</dbReference>
<dbReference type="InterPro" id="IPR001270">
    <property type="entry name" value="ClpA/B"/>
</dbReference>
<dbReference type="GO" id="GO:0005737">
    <property type="term" value="C:cytoplasm"/>
    <property type="evidence" value="ECO:0007669"/>
    <property type="project" value="TreeGrafter"/>
</dbReference>
<keyword evidence="11" id="KW-1185">Reference proteome</keyword>
<keyword evidence="10" id="KW-0378">Hydrolase</keyword>
<dbReference type="FunFam" id="3.40.50.300:FF:000025">
    <property type="entry name" value="ATP-dependent Clp protease subunit"/>
    <property type="match status" value="1"/>
</dbReference>
<dbReference type="GO" id="GO:0043335">
    <property type="term" value="P:protein unfolding"/>
    <property type="evidence" value="ECO:0007669"/>
    <property type="project" value="InterPro"/>
</dbReference>
<dbReference type="GO" id="GO:0005524">
    <property type="term" value="F:ATP binding"/>
    <property type="evidence" value="ECO:0007669"/>
    <property type="project" value="UniProtKB-KW"/>
</dbReference>
<keyword evidence="5 7" id="KW-0143">Chaperone</keyword>
<dbReference type="RefSeq" id="WP_116624127.1">
    <property type="nucleotide sequence ID" value="NZ_QURN01000008.1"/>
</dbReference>
<dbReference type="PROSITE" id="PS00870">
    <property type="entry name" value="CLPAB_1"/>
    <property type="match status" value="1"/>
</dbReference>
<reference evidence="11" key="1">
    <citation type="submission" date="2018-08" db="EMBL/GenBank/DDBJ databases">
        <authorList>
            <person name="Im W.T."/>
        </authorList>
    </citation>
    <scope>NUCLEOTIDE SEQUENCE [LARGE SCALE GENOMIC DNA]</scope>
    <source>
        <strain evidence="11">LA-28</strain>
    </source>
</reference>
<feature type="region of interest" description="Disordered" evidence="8">
    <location>
        <begin position="761"/>
        <end position="820"/>
    </location>
</feature>
<dbReference type="InterPro" id="IPR013461">
    <property type="entry name" value="ClpA"/>
</dbReference>
<feature type="compositionally biased region" description="Basic residues" evidence="8">
    <location>
        <begin position="780"/>
        <end position="790"/>
    </location>
</feature>
<comment type="caution">
    <text evidence="10">The sequence shown here is derived from an EMBL/GenBank/DDBJ whole genome shotgun (WGS) entry which is preliminary data.</text>
</comment>
<dbReference type="PROSITE" id="PS00871">
    <property type="entry name" value="CLPAB_2"/>
    <property type="match status" value="1"/>
</dbReference>
<evidence type="ECO:0000313" key="11">
    <source>
        <dbReference type="Proteomes" id="UP000262379"/>
    </source>
</evidence>
<keyword evidence="4 7" id="KW-0067">ATP-binding</keyword>
<evidence type="ECO:0000256" key="5">
    <source>
        <dbReference type="ARBA" id="ARBA00023186"/>
    </source>
</evidence>
<dbReference type="CDD" id="cd00009">
    <property type="entry name" value="AAA"/>
    <property type="match status" value="1"/>
</dbReference>
<evidence type="ECO:0000256" key="1">
    <source>
        <dbReference type="ARBA" id="ARBA00008675"/>
    </source>
</evidence>
<accession>A0A371XDI7</accession>
<dbReference type="InterPro" id="IPR028299">
    <property type="entry name" value="ClpA/B_CS2"/>
</dbReference>
<dbReference type="InterPro" id="IPR004176">
    <property type="entry name" value="Clp_R_N"/>
</dbReference>
<dbReference type="FunFam" id="3.40.50.300:FF:000010">
    <property type="entry name" value="Chaperone clpB 1, putative"/>
    <property type="match status" value="1"/>
</dbReference>
<feature type="domain" description="Clp R" evidence="9">
    <location>
        <begin position="1"/>
        <end position="148"/>
    </location>
</feature>
<dbReference type="CDD" id="cd19499">
    <property type="entry name" value="RecA-like_ClpB_Hsp104-like"/>
    <property type="match status" value="1"/>
</dbReference>
<feature type="region of interest" description="Disordered" evidence="8">
    <location>
        <begin position="144"/>
        <end position="178"/>
    </location>
</feature>
<dbReference type="NCBIfam" id="TIGR02639">
    <property type="entry name" value="ClpA"/>
    <property type="match status" value="1"/>
</dbReference>
<evidence type="ECO:0000256" key="2">
    <source>
        <dbReference type="ARBA" id="ARBA00022737"/>
    </source>
</evidence>
<feature type="compositionally biased region" description="Basic and acidic residues" evidence="8">
    <location>
        <begin position="766"/>
        <end position="775"/>
    </location>
</feature>
<dbReference type="InterPro" id="IPR019489">
    <property type="entry name" value="Clp_ATPase_C"/>
</dbReference>
<dbReference type="PANTHER" id="PTHR11638">
    <property type="entry name" value="ATP-DEPENDENT CLP PROTEASE"/>
    <property type="match status" value="1"/>
</dbReference>
<dbReference type="InterPro" id="IPR003593">
    <property type="entry name" value="AAA+_ATPase"/>
</dbReference>
<dbReference type="Gene3D" id="3.40.50.300">
    <property type="entry name" value="P-loop containing nucleotide triphosphate hydrolases"/>
    <property type="match status" value="2"/>
</dbReference>
<dbReference type="EMBL" id="QURN01000008">
    <property type="protein sequence ID" value="RFC67253.1"/>
    <property type="molecule type" value="Genomic_DNA"/>
</dbReference>
<dbReference type="SUPFAM" id="SSF52540">
    <property type="entry name" value="P-loop containing nucleoside triphosphate hydrolases"/>
    <property type="match status" value="2"/>
</dbReference>
<evidence type="ECO:0000256" key="7">
    <source>
        <dbReference type="RuleBase" id="RU004432"/>
    </source>
</evidence>
<dbReference type="SMART" id="SM00382">
    <property type="entry name" value="AAA"/>
    <property type="match status" value="2"/>
</dbReference>
<evidence type="ECO:0000256" key="8">
    <source>
        <dbReference type="SAM" id="MobiDB-lite"/>
    </source>
</evidence>
<dbReference type="SMART" id="SM01086">
    <property type="entry name" value="ClpB_D2-small"/>
    <property type="match status" value="1"/>
</dbReference>
<dbReference type="Gene3D" id="1.10.1780.10">
    <property type="entry name" value="Clp, N-terminal domain"/>
    <property type="match status" value="1"/>
</dbReference>
<comment type="similarity">
    <text evidence="1 7">Belongs to the ClpA/ClpB family.</text>
</comment>